<keyword evidence="2 4" id="KW-0560">Oxidoreductase</keyword>
<evidence type="ECO:0000256" key="2">
    <source>
        <dbReference type="ARBA" id="ARBA00023002"/>
    </source>
</evidence>
<dbReference type="AlphaFoldDB" id="A0A5J4SIC3"/>
<dbReference type="InterPro" id="IPR050097">
    <property type="entry name" value="Ferredoxin-NADP_redctase_2"/>
</dbReference>
<dbReference type="InterPro" id="IPR005982">
    <property type="entry name" value="Thioredox_Rdtase"/>
</dbReference>
<dbReference type="Gene3D" id="3.50.50.60">
    <property type="entry name" value="FAD/NAD(P)-binding domain"/>
    <property type="match status" value="2"/>
</dbReference>
<dbReference type="EC" id="1.8.1.9" evidence="4"/>
<comment type="caution">
    <text evidence="4">The sequence shown here is derived from an EMBL/GenBank/DDBJ whole genome shotgun (WGS) entry which is preliminary data.</text>
</comment>
<sequence>MGNEKVKCLIVGSGPAGYTAAIYTARANIVPVLYEGIQPGGQLTITTEVENFPGYPNGIAGTQLMDDLRTQARRFGADIRSGVATAADLSRLSYQITIDGEKVIETETLIIATGATAKYLGLEDEKKYAGMGVSACATCDGFFYRNKKVAVAGGGDTACEEAMYLAGLASKVYLIVRKPYLRASGIMQKRIADNDKIEILFEHNVIGLFGDNGVEGIHLVKRANEADEEHYDLAVDGLFLAIGHQPNSEIFKAYLDTNEAGYIITENGTPRTKIPGVFAAGDVADPHYRQAITAAGSGCKAAIEAERYLSERR</sequence>
<dbReference type="NCBIfam" id="TIGR01292">
    <property type="entry name" value="TRX_reduct"/>
    <property type="match status" value="1"/>
</dbReference>
<dbReference type="PRINTS" id="PR00368">
    <property type="entry name" value="FADPNR"/>
</dbReference>
<reference evidence="4" key="1">
    <citation type="submission" date="2019-03" db="EMBL/GenBank/DDBJ databases">
        <title>Single cell metagenomics reveals metabolic interactions within the superorganism composed of flagellate Streblomastix strix and complex community of Bacteroidetes bacteria on its surface.</title>
        <authorList>
            <person name="Treitli S.C."/>
            <person name="Kolisko M."/>
            <person name="Husnik F."/>
            <person name="Keeling P."/>
            <person name="Hampl V."/>
        </authorList>
    </citation>
    <scope>NUCLEOTIDE SEQUENCE</scope>
    <source>
        <strain evidence="4">STM</strain>
    </source>
</reference>
<dbReference type="GO" id="GO:0005737">
    <property type="term" value="C:cytoplasm"/>
    <property type="evidence" value="ECO:0007669"/>
    <property type="project" value="InterPro"/>
</dbReference>
<accession>A0A5J4SIC3</accession>
<dbReference type="PRINTS" id="PR00469">
    <property type="entry name" value="PNDRDTASEII"/>
</dbReference>
<proteinExistence type="predicted"/>
<dbReference type="GO" id="GO:0004791">
    <property type="term" value="F:thioredoxin-disulfide reductase (NADPH) activity"/>
    <property type="evidence" value="ECO:0007669"/>
    <property type="project" value="UniProtKB-EC"/>
</dbReference>
<dbReference type="Pfam" id="PF07992">
    <property type="entry name" value="Pyr_redox_2"/>
    <property type="match status" value="1"/>
</dbReference>
<evidence type="ECO:0000259" key="3">
    <source>
        <dbReference type="Pfam" id="PF07992"/>
    </source>
</evidence>
<name>A0A5J4SIC3_9ZZZZ</name>
<dbReference type="SUPFAM" id="SSF51905">
    <property type="entry name" value="FAD/NAD(P)-binding domain"/>
    <property type="match status" value="1"/>
</dbReference>
<dbReference type="InterPro" id="IPR023753">
    <property type="entry name" value="FAD/NAD-binding_dom"/>
</dbReference>
<organism evidence="4">
    <name type="scientific">termite gut metagenome</name>
    <dbReference type="NCBI Taxonomy" id="433724"/>
    <lineage>
        <taxon>unclassified sequences</taxon>
        <taxon>metagenomes</taxon>
        <taxon>organismal metagenomes</taxon>
    </lineage>
</organism>
<gene>
    <name evidence="4" type="ORF">EZS27_006900</name>
</gene>
<dbReference type="PANTHER" id="PTHR48105">
    <property type="entry name" value="THIOREDOXIN REDUCTASE 1-RELATED-RELATED"/>
    <property type="match status" value="1"/>
</dbReference>
<protein>
    <submittedName>
        <fullName evidence="4">Thioredoxin reductase</fullName>
        <ecNumber evidence="4">1.8.1.9</ecNumber>
    </submittedName>
</protein>
<evidence type="ECO:0000256" key="1">
    <source>
        <dbReference type="ARBA" id="ARBA00022630"/>
    </source>
</evidence>
<dbReference type="InterPro" id="IPR036188">
    <property type="entry name" value="FAD/NAD-bd_sf"/>
</dbReference>
<evidence type="ECO:0000313" key="4">
    <source>
        <dbReference type="EMBL" id="KAA6345542.1"/>
    </source>
</evidence>
<keyword evidence="1" id="KW-0285">Flavoprotein</keyword>
<dbReference type="GO" id="GO:0019430">
    <property type="term" value="P:removal of superoxide radicals"/>
    <property type="evidence" value="ECO:0007669"/>
    <property type="project" value="InterPro"/>
</dbReference>
<feature type="domain" description="FAD/NAD(P)-binding" evidence="3">
    <location>
        <begin position="7"/>
        <end position="298"/>
    </location>
</feature>
<dbReference type="EMBL" id="SNRY01000166">
    <property type="protein sequence ID" value="KAA6345542.1"/>
    <property type="molecule type" value="Genomic_DNA"/>
</dbReference>